<dbReference type="GO" id="GO:0006508">
    <property type="term" value="P:proteolysis"/>
    <property type="evidence" value="ECO:0007669"/>
    <property type="project" value="UniProtKB-KW"/>
</dbReference>
<dbReference type="AlphaFoldDB" id="A0A1T4QLZ6"/>
<comment type="catalytic activity">
    <reaction evidence="24">
        <text>[GlcNAc-(1-&gt;4)-Mur2Ac(oyl-L-Ala-gamma-D-Glu-L-Lys-D-Ala-D-Ala)](n)-di-trans,octa-cis-undecaprenyl diphosphate + beta-D-GlcNAc-(1-&gt;4)-Mur2Ac(oyl-L-Ala-gamma-D-Glu-L-Lys-D-Ala-D-Ala)-di-trans,octa-cis-undecaprenyl diphosphate = [GlcNAc-(1-&gt;4)-Mur2Ac(oyl-L-Ala-gamma-D-Glu-L-Lys-D-Ala-D-Ala)](n+1)-di-trans,octa-cis-undecaprenyl diphosphate + di-trans,octa-cis-undecaprenyl diphosphate + H(+)</text>
        <dbReference type="Rhea" id="RHEA:23708"/>
        <dbReference type="Rhea" id="RHEA-COMP:9602"/>
        <dbReference type="Rhea" id="RHEA-COMP:9603"/>
        <dbReference type="ChEBI" id="CHEBI:15378"/>
        <dbReference type="ChEBI" id="CHEBI:58405"/>
        <dbReference type="ChEBI" id="CHEBI:60033"/>
        <dbReference type="ChEBI" id="CHEBI:78435"/>
        <dbReference type="EC" id="2.4.99.28"/>
    </reaction>
</comment>
<dbReference type="SUPFAM" id="SSF53955">
    <property type="entry name" value="Lysozyme-like"/>
    <property type="match status" value="1"/>
</dbReference>
<comment type="similarity">
    <text evidence="5">In the N-terminal section; belongs to the glycosyltransferase 51 family.</text>
</comment>
<dbReference type="InterPro" id="IPR012338">
    <property type="entry name" value="Beta-lactam/transpept-like"/>
</dbReference>
<keyword evidence="20" id="KW-0511">Multifunctional enzyme</keyword>
<dbReference type="InterPro" id="IPR001460">
    <property type="entry name" value="PCN-bd_Tpept"/>
</dbReference>
<evidence type="ECO:0000256" key="1">
    <source>
        <dbReference type="ARBA" id="ARBA00002624"/>
    </source>
</evidence>
<evidence type="ECO:0000256" key="8">
    <source>
        <dbReference type="ARBA" id="ARBA00022645"/>
    </source>
</evidence>
<keyword evidence="14" id="KW-0133">Cell shape</keyword>
<dbReference type="EC" id="3.4.16.4" evidence="6"/>
<evidence type="ECO:0000256" key="26">
    <source>
        <dbReference type="SAM" id="Phobius"/>
    </source>
</evidence>
<dbReference type="Proteomes" id="UP000190625">
    <property type="component" value="Unassembled WGS sequence"/>
</dbReference>
<evidence type="ECO:0000256" key="7">
    <source>
        <dbReference type="ARBA" id="ARBA00018638"/>
    </source>
</evidence>
<dbReference type="Pfam" id="PF00905">
    <property type="entry name" value="Transpeptidase"/>
    <property type="match status" value="1"/>
</dbReference>
<keyword evidence="21" id="KW-0961">Cell wall biogenesis/degradation</keyword>
<dbReference type="STRING" id="142842.SAMN02745118_02612"/>
<evidence type="ECO:0000256" key="13">
    <source>
        <dbReference type="ARBA" id="ARBA00022801"/>
    </source>
</evidence>
<feature type="transmembrane region" description="Helical" evidence="26">
    <location>
        <begin position="12"/>
        <end position="35"/>
    </location>
</feature>
<evidence type="ECO:0000259" key="28">
    <source>
        <dbReference type="Pfam" id="PF00912"/>
    </source>
</evidence>
<dbReference type="InterPro" id="IPR036950">
    <property type="entry name" value="PBP_transglycosylase"/>
</dbReference>
<evidence type="ECO:0000313" key="30">
    <source>
        <dbReference type="Proteomes" id="UP000190625"/>
    </source>
</evidence>
<dbReference type="GO" id="GO:0071555">
    <property type="term" value="P:cell wall organization"/>
    <property type="evidence" value="ECO:0007669"/>
    <property type="project" value="UniProtKB-KW"/>
</dbReference>
<keyword evidence="17 26" id="KW-1133">Transmembrane helix</keyword>
<evidence type="ECO:0000256" key="20">
    <source>
        <dbReference type="ARBA" id="ARBA00023268"/>
    </source>
</evidence>
<dbReference type="InterPro" id="IPR001264">
    <property type="entry name" value="Glyco_trans_51"/>
</dbReference>
<dbReference type="GO" id="GO:0008658">
    <property type="term" value="F:penicillin binding"/>
    <property type="evidence" value="ECO:0007669"/>
    <property type="project" value="InterPro"/>
</dbReference>
<keyword evidence="9" id="KW-0645">Protease</keyword>
<accession>A0A1T4QLZ6</accession>
<comment type="catalytic activity">
    <reaction evidence="22">
        <text>Preferential cleavage: (Ac)2-L-Lys-D-Ala-|-D-Ala. Also transpeptidation of peptidyl-alanyl moieties that are N-acyl substituents of D-alanine.</text>
        <dbReference type="EC" id="3.4.16.4"/>
    </reaction>
</comment>
<dbReference type="Gene3D" id="3.40.710.10">
    <property type="entry name" value="DD-peptidase/beta-lactamase superfamily"/>
    <property type="match status" value="1"/>
</dbReference>
<dbReference type="EMBL" id="FUWM01000029">
    <property type="protein sequence ID" value="SKA04706.1"/>
    <property type="molecule type" value="Genomic_DNA"/>
</dbReference>
<evidence type="ECO:0000256" key="21">
    <source>
        <dbReference type="ARBA" id="ARBA00023316"/>
    </source>
</evidence>
<sequence>MSNKNSNFKKISIIVIILIIAIISGAMVGSIAWIIKEAPDISNYGRWKPSEATMIYSEDGKLLTRLYQENRDYVPISKIPKNLQNAIVAIEDNRFYEHYGVDPWAIARALWVDIKGGGIIQGGSTLTQQLAKNALLTHERTIYRKIQEAYLAIQFERMYTKKEILEFYLNEIYLGHSVYGVQTAAKYYFNKDVSNLNLAESALIAGLPKAPNHYSPYEDPKASKRRRNIILNQMAKYGFISETKAKKTKDQPIRPNKGLINKKEIAPYFVRHIRDKLIDMYGAQAVYNSGLKVYTTLDYNLQMKAEQAIDKAFNSYIPTVKKEKGYGLKQPQIALTTINPQNGHIKVMVGGRGDDNKYNRVTQAYRQPGSAFKPFVYASAIEKGYSPGSVIDDIPEAYKVGKDEEDVWIPKNYDDKYLGPTTLRIGLAKSINVMAVKLLDKVGIKDTIKLTKKMGISSLVERGRKNDNNLALALGGLTKGTTPLEMASAYGVLANQGIKVNPISILKVVDSRGNVLFENDPEQKIILSEDVAYLVTDMLRSVLSRGPLVWGTGWRANLGRPAAGKTGTTSNYTDAWFVGYTPDLTTSIWIGEDAPAKMEYKVYNDNGEVVKDKTGEPKTEIVSSAETARLWGDYMRSAIKSKPVKDFKRPNNIITKKICVESGLLPNEYCPEDSIREEFFIKGTEPTKVGNLHKPTIEVKVDNSTGQLATSGCPSEDVSTYTYQRDTHIRVDENGVPIKLVDEETGVPTRDEAGNYIYERMPEEECSLHEGGLQDKIQEQTDKIKDKFWEFFDMMNKQ</sequence>
<evidence type="ECO:0000259" key="27">
    <source>
        <dbReference type="Pfam" id="PF00905"/>
    </source>
</evidence>
<keyword evidence="10" id="KW-0328">Glycosyltransferase</keyword>
<evidence type="ECO:0000256" key="24">
    <source>
        <dbReference type="ARBA" id="ARBA00049902"/>
    </source>
</evidence>
<keyword evidence="13" id="KW-0378">Hydrolase</keyword>
<evidence type="ECO:0000256" key="19">
    <source>
        <dbReference type="ARBA" id="ARBA00023251"/>
    </source>
</evidence>
<keyword evidence="8" id="KW-0121">Carboxypeptidase</keyword>
<keyword evidence="18 26" id="KW-0472">Membrane</keyword>
<dbReference type="FunFam" id="1.10.3810.10:FF:000001">
    <property type="entry name" value="Penicillin-binding protein 1A"/>
    <property type="match status" value="1"/>
</dbReference>
<dbReference type="InterPro" id="IPR023346">
    <property type="entry name" value="Lysozyme-like_dom_sf"/>
</dbReference>
<proteinExistence type="inferred from homology"/>
<dbReference type="GO" id="GO:0009002">
    <property type="term" value="F:serine-type D-Ala-D-Ala carboxypeptidase activity"/>
    <property type="evidence" value="ECO:0007669"/>
    <property type="project" value="UniProtKB-EC"/>
</dbReference>
<dbReference type="Gene3D" id="1.10.3810.10">
    <property type="entry name" value="Biosynthetic peptidoglycan transglycosylase-like"/>
    <property type="match status" value="1"/>
</dbReference>
<comment type="pathway">
    <text evidence="25">Glycan biosynthesis.</text>
</comment>
<comment type="pathway">
    <text evidence="3">Cell wall biogenesis; peptidoglycan biosynthesis.</text>
</comment>
<evidence type="ECO:0000313" key="29">
    <source>
        <dbReference type="EMBL" id="SKA04706.1"/>
    </source>
</evidence>
<keyword evidence="30" id="KW-1185">Reference proteome</keyword>
<dbReference type="InterPro" id="IPR050396">
    <property type="entry name" value="Glycosyltr_51/Transpeptidase"/>
</dbReference>
<evidence type="ECO:0000256" key="17">
    <source>
        <dbReference type="ARBA" id="ARBA00022989"/>
    </source>
</evidence>
<keyword evidence="16" id="KW-0573">Peptidoglycan synthesis</keyword>
<evidence type="ECO:0000256" key="4">
    <source>
        <dbReference type="ARBA" id="ARBA00007090"/>
    </source>
</evidence>
<keyword evidence="15" id="KW-0735">Signal-anchor</keyword>
<feature type="domain" description="Glycosyl transferase family 51" evidence="28">
    <location>
        <begin position="60"/>
        <end position="234"/>
    </location>
</feature>
<evidence type="ECO:0000256" key="2">
    <source>
        <dbReference type="ARBA" id="ARBA00004401"/>
    </source>
</evidence>
<keyword evidence="11" id="KW-0808">Transferase</keyword>
<evidence type="ECO:0000256" key="18">
    <source>
        <dbReference type="ARBA" id="ARBA00023136"/>
    </source>
</evidence>
<dbReference type="GO" id="GO:0008360">
    <property type="term" value="P:regulation of cell shape"/>
    <property type="evidence" value="ECO:0007669"/>
    <property type="project" value="UniProtKB-KW"/>
</dbReference>
<evidence type="ECO:0000256" key="12">
    <source>
        <dbReference type="ARBA" id="ARBA00022692"/>
    </source>
</evidence>
<comment type="subcellular location">
    <subcellularLocation>
        <location evidence="2">Cell membrane</location>
        <topology evidence="2">Single-pass type II membrane protein</topology>
    </subcellularLocation>
</comment>
<dbReference type="RefSeq" id="WP_078811019.1">
    <property type="nucleotide sequence ID" value="NZ_FUWM01000029.1"/>
</dbReference>
<evidence type="ECO:0000256" key="15">
    <source>
        <dbReference type="ARBA" id="ARBA00022968"/>
    </source>
</evidence>
<evidence type="ECO:0000256" key="3">
    <source>
        <dbReference type="ARBA" id="ARBA00004752"/>
    </source>
</evidence>
<dbReference type="OrthoDB" id="9766909at2"/>
<dbReference type="Pfam" id="PF00912">
    <property type="entry name" value="Transgly"/>
    <property type="match status" value="1"/>
</dbReference>
<dbReference type="GO" id="GO:0005886">
    <property type="term" value="C:plasma membrane"/>
    <property type="evidence" value="ECO:0007669"/>
    <property type="project" value="UniProtKB-SubCell"/>
</dbReference>
<dbReference type="SUPFAM" id="SSF56601">
    <property type="entry name" value="beta-lactamase/transpeptidase-like"/>
    <property type="match status" value="1"/>
</dbReference>
<evidence type="ECO:0000256" key="25">
    <source>
        <dbReference type="ARBA" id="ARBA00060592"/>
    </source>
</evidence>
<keyword evidence="12 26" id="KW-0812">Transmembrane</keyword>
<protein>
    <recommendedName>
        <fullName evidence="7">Penicillin-binding protein 1A</fullName>
        <ecNumber evidence="23">2.4.99.28</ecNumber>
        <ecNumber evidence="6">3.4.16.4</ecNumber>
    </recommendedName>
</protein>
<evidence type="ECO:0000256" key="23">
    <source>
        <dbReference type="ARBA" id="ARBA00044770"/>
    </source>
</evidence>
<evidence type="ECO:0000256" key="16">
    <source>
        <dbReference type="ARBA" id="ARBA00022984"/>
    </source>
</evidence>
<dbReference type="GO" id="GO:0030288">
    <property type="term" value="C:outer membrane-bounded periplasmic space"/>
    <property type="evidence" value="ECO:0007669"/>
    <property type="project" value="TreeGrafter"/>
</dbReference>
<evidence type="ECO:0000256" key="22">
    <source>
        <dbReference type="ARBA" id="ARBA00034000"/>
    </source>
</evidence>
<evidence type="ECO:0000256" key="11">
    <source>
        <dbReference type="ARBA" id="ARBA00022679"/>
    </source>
</evidence>
<reference evidence="30" key="1">
    <citation type="submission" date="2017-02" db="EMBL/GenBank/DDBJ databases">
        <authorList>
            <person name="Varghese N."/>
            <person name="Submissions S."/>
        </authorList>
    </citation>
    <scope>NUCLEOTIDE SEQUENCE [LARGE SCALE GENOMIC DNA]</scope>
    <source>
        <strain evidence="30">ATCC BAA-73</strain>
    </source>
</reference>
<organism evidence="29 30">
    <name type="scientific">Selenihalanaerobacter shriftii</name>
    <dbReference type="NCBI Taxonomy" id="142842"/>
    <lineage>
        <taxon>Bacteria</taxon>
        <taxon>Bacillati</taxon>
        <taxon>Bacillota</taxon>
        <taxon>Clostridia</taxon>
        <taxon>Halanaerobiales</taxon>
        <taxon>Halobacteroidaceae</taxon>
        <taxon>Selenihalanaerobacter</taxon>
    </lineage>
</organism>
<evidence type="ECO:0000256" key="14">
    <source>
        <dbReference type="ARBA" id="ARBA00022960"/>
    </source>
</evidence>
<dbReference type="GO" id="GO:0008955">
    <property type="term" value="F:peptidoglycan glycosyltransferase activity"/>
    <property type="evidence" value="ECO:0007669"/>
    <property type="project" value="UniProtKB-EC"/>
</dbReference>
<dbReference type="UniPathway" id="UPA00219"/>
<feature type="domain" description="Penicillin-binding protein transpeptidase" evidence="27">
    <location>
        <begin position="336"/>
        <end position="583"/>
    </location>
</feature>
<keyword evidence="19" id="KW-0046">Antibiotic resistance</keyword>
<name>A0A1T4QLZ6_9FIRM</name>
<evidence type="ECO:0000256" key="9">
    <source>
        <dbReference type="ARBA" id="ARBA00022670"/>
    </source>
</evidence>
<evidence type="ECO:0000256" key="10">
    <source>
        <dbReference type="ARBA" id="ARBA00022676"/>
    </source>
</evidence>
<dbReference type="EC" id="2.4.99.28" evidence="23"/>
<dbReference type="GO" id="GO:0009252">
    <property type="term" value="P:peptidoglycan biosynthetic process"/>
    <property type="evidence" value="ECO:0007669"/>
    <property type="project" value="UniProtKB-UniPathway"/>
</dbReference>
<evidence type="ECO:0000256" key="5">
    <source>
        <dbReference type="ARBA" id="ARBA00007739"/>
    </source>
</evidence>
<dbReference type="GO" id="GO:0046677">
    <property type="term" value="P:response to antibiotic"/>
    <property type="evidence" value="ECO:0007669"/>
    <property type="project" value="UniProtKB-KW"/>
</dbReference>
<comment type="similarity">
    <text evidence="4">In the C-terminal section; belongs to the transpeptidase family.</text>
</comment>
<dbReference type="NCBIfam" id="TIGR02074">
    <property type="entry name" value="PBP_1a_fam"/>
    <property type="match status" value="1"/>
</dbReference>
<comment type="function">
    <text evidence="1">Cell wall formation. Synthesis of cross-linked peptidoglycan from the lipid intermediates. The enzyme has a penicillin-insensitive transglycosylase N-terminal domain (formation of linear glycan strands) and a penicillin-sensitive transpeptidase C-terminal domain (cross-linking of the peptide subunits).</text>
</comment>
<gene>
    <name evidence="29" type="ORF">SAMN02745118_02612</name>
</gene>
<evidence type="ECO:0000256" key="6">
    <source>
        <dbReference type="ARBA" id="ARBA00012448"/>
    </source>
</evidence>
<dbReference type="PANTHER" id="PTHR32282:SF33">
    <property type="entry name" value="PEPTIDOGLYCAN GLYCOSYLTRANSFERASE"/>
    <property type="match status" value="1"/>
</dbReference>
<dbReference type="PANTHER" id="PTHR32282">
    <property type="entry name" value="BINDING PROTEIN TRANSPEPTIDASE, PUTATIVE-RELATED"/>
    <property type="match status" value="1"/>
</dbReference>